<dbReference type="EMBL" id="JANBVO010000002">
    <property type="protein sequence ID" value="KAJ9156441.1"/>
    <property type="molecule type" value="Genomic_DNA"/>
</dbReference>
<dbReference type="AlphaFoldDB" id="A0AA38VPR4"/>
<gene>
    <name evidence="1" type="ORF">NKR23_g1274</name>
</gene>
<evidence type="ECO:0000313" key="1">
    <source>
        <dbReference type="EMBL" id="KAJ9156441.1"/>
    </source>
</evidence>
<dbReference type="Proteomes" id="UP001174694">
    <property type="component" value="Unassembled WGS sequence"/>
</dbReference>
<comment type="caution">
    <text evidence="1">The sequence shown here is derived from an EMBL/GenBank/DDBJ whole genome shotgun (WGS) entry which is preliminary data.</text>
</comment>
<keyword evidence="2" id="KW-1185">Reference proteome</keyword>
<protein>
    <submittedName>
        <fullName evidence="1">Uncharacterized protein</fullName>
    </submittedName>
</protein>
<proteinExistence type="predicted"/>
<accession>A0AA38VPR4</accession>
<reference evidence="1" key="1">
    <citation type="submission" date="2022-07" db="EMBL/GenBank/DDBJ databases">
        <title>Fungi with potential for degradation of polypropylene.</title>
        <authorList>
            <person name="Gostincar C."/>
        </authorList>
    </citation>
    <scope>NUCLEOTIDE SEQUENCE</scope>
    <source>
        <strain evidence="1">EXF-13308</strain>
    </source>
</reference>
<sequence length="93" mass="10351">MSPIVARAAIRASARATGQRNFSIMRSMRNFARSFEAHPFEKMPVTTNSQAPDYAKMVKRVGTQAIIYVPGLTFLLGWPLMVKQGIDGHVGNW</sequence>
<organism evidence="1 2">
    <name type="scientific">Pleurostoma richardsiae</name>
    <dbReference type="NCBI Taxonomy" id="41990"/>
    <lineage>
        <taxon>Eukaryota</taxon>
        <taxon>Fungi</taxon>
        <taxon>Dikarya</taxon>
        <taxon>Ascomycota</taxon>
        <taxon>Pezizomycotina</taxon>
        <taxon>Sordariomycetes</taxon>
        <taxon>Sordariomycetidae</taxon>
        <taxon>Calosphaeriales</taxon>
        <taxon>Pleurostomataceae</taxon>
        <taxon>Pleurostoma</taxon>
    </lineage>
</organism>
<evidence type="ECO:0000313" key="2">
    <source>
        <dbReference type="Proteomes" id="UP001174694"/>
    </source>
</evidence>
<name>A0AA38VPR4_9PEZI</name>